<comment type="caution">
    <text evidence="3">The sequence shown here is derived from an EMBL/GenBank/DDBJ whole genome shotgun (WGS) entry which is preliminary data.</text>
</comment>
<organism evidence="3 4">
    <name type="scientific">Dendryphion nanum</name>
    <dbReference type="NCBI Taxonomy" id="256645"/>
    <lineage>
        <taxon>Eukaryota</taxon>
        <taxon>Fungi</taxon>
        <taxon>Dikarya</taxon>
        <taxon>Ascomycota</taxon>
        <taxon>Pezizomycotina</taxon>
        <taxon>Dothideomycetes</taxon>
        <taxon>Pleosporomycetidae</taxon>
        <taxon>Pleosporales</taxon>
        <taxon>Torulaceae</taxon>
        <taxon>Dendryphion</taxon>
    </lineage>
</organism>
<proteinExistence type="predicted"/>
<keyword evidence="2" id="KW-1133">Transmembrane helix</keyword>
<sequence>MSFIKPTNYDVYTGFWVNTRHGQMHGSTLTLDRQDGALFIAFLALYVGLAGQGTWRIVRFLLHRAYSSTKTPDGIYNQRQAILRNSESGYSAALEMIQLCFVWRKREAWKIWIRMLPLMGLSLLLSLAFAVAGILSSRVTSNDINEVLLLSQKCRDFHMDNYSVIPTRVLPVTSSQAAVNSANRFMKKSEYLAYALQCYRIEKGQSSANCQKYVQPRLPYTKDKKATCPFAEDLCILRSGNLELDTGYLFSDTHLGINGSPRFSLRQTRYCAPLTTEGYSITVTENGLNVTEYYYSQLSEHLVNQKKYNGLGLTYSVISDNSTFYKVDEDPTVFENLLPGRNHSGAMVSMLFLSSGIIQNSSPVVDPWFSTSNTTDSSPPGDQYVSNSPANVISCVTRVHICNPSYADGSKCLKSFNLLQREDDSAHFLKMLSGLWPNIDEGLSVYGALGFLKYPYEIFNPDIFYLGDNLPTILSSFTVLGRRQYDTIPPDRWQDELEYSFQASLASLQSLVVETAMGISEWINYVKGPCQSREACLTMCNRQIINSPLHQSFSVLGISLIIALGGMLIITGFWIEWIAAGLSRISVRRRNSHKPASRISVYARLEWHAMSVLQLQRLAHEALGFGTWTRANHMVPITESGDILGILDIEDGKHPTLAHPSTTRTMELVEVSTSKKEKENSFTTTEDSIDFPRLPKTKSGQESFLSRVRMENGRFDKEVSSASEGWERFERT</sequence>
<feature type="transmembrane region" description="Helical" evidence="2">
    <location>
        <begin position="111"/>
        <end position="135"/>
    </location>
</feature>
<keyword evidence="2" id="KW-0812">Transmembrane</keyword>
<gene>
    <name evidence="3" type="ORF">B0J11DRAFT_597934</name>
</gene>
<reference evidence="3" key="1">
    <citation type="journal article" date="2021" name="Nat. Commun.">
        <title>Genetic determinants of endophytism in the Arabidopsis root mycobiome.</title>
        <authorList>
            <person name="Mesny F."/>
            <person name="Miyauchi S."/>
            <person name="Thiergart T."/>
            <person name="Pickel B."/>
            <person name="Atanasova L."/>
            <person name="Karlsson M."/>
            <person name="Huettel B."/>
            <person name="Barry K.W."/>
            <person name="Haridas S."/>
            <person name="Chen C."/>
            <person name="Bauer D."/>
            <person name="Andreopoulos W."/>
            <person name="Pangilinan J."/>
            <person name="LaButti K."/>
            <person name="Riley R."/>
            <person name="Lipzen A."/>
            <person name="Clum A."/>
            <person name="Drula E."/>
            <person name="Henrissat B."/>
            <person name="Kohler A."/>
            <person name="Grigoriev I.V."/>
            <person name="Martin F.M."/>
            <person name="Hacquard S."/>
        </authorList>
    </citation>
    <scope>NUCLEOTIDE SEQUENCE</scope>
    <source>
        <strain evidence="3">MPI-CAGE-CH-0243</strain>
    </source>
</reference>
<evidence type="ECO:0000313" key="3">
    <source>
        <dbReference type="EMBL" id="KAH7112531.1"/>
    </source>
</evidence>
<name>A0A9P9I9A0_9PLEO</name>
<evidence type="ECO:0000256" key="1">
    <source>
        <dbReference type="SAM" id="MobiDB-lite"/>
    </source>
</evidence>
<keyword evidence="2" id="KW-0472">Membrane</keyword>
<dbReference type="OrthoDB" id="3540210at2759"/>
<keyword evidence="4" id="KW-1185">Reference proteome</keyword>
<dbReference type="Proteomes" id="UP000700596">
    <property type="component" value="Unassembled WGS sequence"/>
</dbReference>
<dbReference type="AlphaFoldDB" id="A0A9P9I9A0"/>
<feature type="transmembrane region" description="Helical" evidence="2">
    <location>
        <begin position="553"/>
        <end position="580"/>
    </location>
</feature>
<dbReference type="EMBL" id="JAGMWT010000021">
    <property type="protein sequence ID" value="KAH7112531.1"/>
    <property type="molecule type" value="Genomic_DNA"/>
</dbReference>
<evidence type="ECO:0000256" key="2">
    <source>
        <dbReference type="SAM" id="Phobius"/>
    </source>
</evidence>
<protein>
    <submittedName>
        <fullName evidence="3">Uncharacterized protein</fullName>
    </submittedName>
</protein>
<feature type="transmembrane region" description="Helical" evidence="2">
    <location>
        <begin position="37"/>
        <end position="58"/>
    </location>
</feature>
<evidence type="ECO:0000313" key="4">
    <source>
        <dbReference type="Proteomes" id="UP000700596"/>
    </source>
</evidence>
<accession>A0A9P9I9A0</accession>
<feature type="region of interest" description="Disordered" evidence="1">
    <location>
        <begin position="672"/>
        <end position="703"/>
    </location>
</feature>